<sequence length="320" mass="33998">MQGATVANDLIVMTWNVENLFRPHDTDPSAADTYAAKLAYLAGLISGTGANVVALQEIGSPAAAEDLRAALGEPWQAVVSTHPDRRGIRVAVLARHPLTEEAQITALPQSGMPAVPDVDGDTLTHLGRGAVQVHVDCGGPGLRLLTAHLKSKLLTYPGGRRYPRNENERARGAGYALLRRTAEAVALRVHLNDVLAESAVNGQPAMPTILCGDLNDGPDAVTTVLIEGPAGGDVHRPDKGDAVRLYNLGRRLSPARAYSRIYQGRGELIDHILATRDLQLRLTSIDSLVDDITSIGASTRSREAAIVPDHAPVIARFTGP</sequence>
<evidence type="ECO:0000259" key="1">
    <source>
        <dbReference type="Pfam" id="PF03372"/>
    </source>
</evidence>
<dbReference type="GO" id="GO:0004519">
    <property type="term" value="F:endonuclease activity"/>
    <property type="evidence" value="ECO:0007669"/>
    <property type="project" value="UniProtKB-KW"/>
</dbReference>
<dbReference type="Proteomes" id="UP001500307">
    <property type="component" value="Unassembled WGS sequence"/>
</dbReference>
<protein>
    <submittedName>
        <fullName evidence="2">Endonuclease/exonuclease/phosphatase family protein</fullName>
    </submittedName>
</protein>
<dbReference type="Gene3D" id="3.60.10.10">
    <property type="entry name" value="Endonuclease/exonuclease/phosphatase"/>
    <property type="match status" value="1"/>
</dbReference>
<reference evidence="3" key="1">
    <citation type="journal article" date="2019" name="Int. J. Syst. Evol. Microbiol.">
        <title>The Global Catalogue of Microorganisms (GCM) 10K type strain sequencing project: providing services to taxonomists for standard genome sequencing and annotation.</title>
        <authorList>
            <consortium name="The Broad Institute Genomics Platform"/>
            <consortium name="The Broad Institute Genome Sequencing Center for Infectious Disease"/>
            <person name="Wu L."/>
            <person name="Ma J."/>
        </authorList>
    </citation>
    <scope>NUCLEOTIDE SEQUENCE [LARGE SCALE GENOMIC DNA]</scope>
    <source>
        <strain evidence="3">JCM 3175</strain>
    </source>
</reference>
<keyword evidence="2" id="KW-0255">Endonuclease</keyword>
<comment type="caution">
    <text evidence="2">The sequence shown here is derived from an EMBL/GenBank/DDBJ whole genome shotgun (WGS) entry which is preliminary data.</text>
</comment>
<dbReference type="EMBL" id="BAABGU010000077">
    <property type="protein sequence ID" value="GAA4581193.1"/>
    <property type="molecule type" value="Genomic_DNA"/>
</dbReference>
<dbReference type="InterPro" id="IPR036691">
    <property type="entry name" value="Endo/exonu/phosph_ase_sf"/>
</dbReference>
<accession>A0ABP8T8P4</accession>
<keyword evidence="3" id="KW-1185">Reference proteome</keyword>
<name>A0ABP8T8P4_9ACTN</name>
<feature type="domain" description="Endonuclease/exonuclease/phosphatase" evidence="1">
    <location>
        <begin position="13"/>
        <end position="284"/>
    </location>
</feature>
<evidence type="ECO:0000313" key="3">
    <source>
        <dbReference type="Proteomes" id="UP001500307"/>
    </source>
</evidence>
<evidence type="ECO:0000313" key="2">
    <source>
        <dbReference type="EMBL" id="GAA4581193.1"/>
    </source>
</evidence>
<dbReference type="Pfam" id="PF03372">
    <property type="entry name" value="Exo_endo_phos"/>
    <property type="match status" value="1"/>
</dbReference>
<keyword evidence="2" id="KW-0378">Hydrolase</keyword>
<dbReference type="SUPFAM" id="SSF56219">
    <property type="entry name" value="DNase I-like"/>
    <property type="match status" value="1"/>
</dbReference>
<proteinExistence type="predicted"/>
<dbReference type="InterPro" id="IPR005135">
    <property type="entry name" value="Endo/exonuclease/phosphatase"/>
</dbReference>
<dbReference type="PANTHER" id="PTHR42834:SF1">
    <property type="entry name" value="ENDONUCLEASE_EXONUCLEASE_PHOSPHATASE FAMILY PROTEIN (AFU_ORTHOLOGUE AFUA_3G09210)"/>
    <property type="match status" value="1"/>
</dbReference>
<keyword evidence="2" id="KW-0540">Nuclease</keyword>
<dbReference type="PANTHER" id="PTHR42834">
    <property type="entry name" value="ENDONUCLEASE/EXONUCLEASE/PHOSPHATASE FAMILY PROTEIN (AFU_ORTHOLOGUE AFUA_3G09210)"/>
    <property type="match status" value="1"/>
</dbReference>
<gene>
    <name evidence="2" type="ORF">GCM10023176_61780</name>
</gene>
<organism evidence="2 3">
    <name type="scientific">Micromonospora coerulea</name>
    <dbReference type="NCBI Taxonomy" id="47856"/>
    <lineage>
        <taxon>Bacteria</taxon>
        <taxon>Bacillati</taxon>
        <taxon>Actinomycetota</taxon>
        <taxon>Actinomycetes</taxon>
        <taxon>Micromonosporales</taxon>
        <taxon>Micromonosporaceae</taxon>
        <taxon>Micromonospora</taxon>
    </lineage>
</organism>